<dbReference type="CDD" id="cd16936">
    <property type="entry name" value="HATPase_RsbW-like"/>
    <property type="match status" value="1"/>
</dbReference>
<dbReference type="Pfam" id="PF13581">
    <property type="entry name" value="HATPase_c_2"/>
    <property type="match status" value="1"/>
</dbReference>
<evidence type="ECO:0000259" key="2">
    <source>
        <dbReference type="Pfam" id="PF13581"/>
    </source>
</evidence>
<dbReference type="InterPro" id="IPR003594">
    <property type="entry name" value="HATPase_dom"/>
</dbReference>
<dbReference type="AlphaFoldDB" id="A0AAU2A973"/>
<keyword evidence="3" id="KW-0547">Nucleotide-binding</keyword>
<protein>
    <submittedName>
        <fullName evidence="3">ATP-binding protein</fullName>
    </submittedName>
</protein>
<dbReference type="SUPFAM" id="SSF55874">
    <property type="entry name" value="ATPase domain of HSP90 chaperone/DNA topoisomerase II/histidine kinase"/>
    <property type="match status" value="1"/>
</dbReference>
<dbReference type="PANTHER" id="PTHR35526:SF3">
    <property type="entry name" value="ANTI-SIGMA-F FACTOR RSBW"/>
    <property type="match status" value="1"/>
</dbReference>
<proteinExistence type="predicted"/>
<feature type="domain" description="Histidine kinase/HSP90-like ATPase" evidence="2">
    <location>
        <begin position="132"/>
        <end position="246"/>
    </location>
</feature>
<dbReference type="PANTHER" id="PTHR35526">
    <property type="entry name" value="ANTI-SIGMA-F FACTOR RSBW-RELATED"/>
    <property type="match status" value="1"/>
</dbReference>
<dbReference type="GO" id="GO:0005524">
    <property type="term" value="F:ATP binding"/>
    <property type="evidence" value="ECO:0007669"/>
    <property type="project" value="UniProtKB-KW"/>
</dbReference>
<evidence type="ECO:0000313" key="3">
    <source>
        <dbReference type="EMBL" id="WTT20101.1"/>
    </source>
</evidence>
<keyword evidence="1" id="KW-0723">Serine/threonine-protein kinase</keyword>
<dbReference type="EMBL" id="CP108222">
    <property type="protein sequence ID" value="WTT20101.1"/>
    <property type="molecule type" value="Genomic_DNA"/>
</dbReference>
<dbReference type="GO" id="GO:0004674">
    <property type="term" value="F:protein serine/threonine kinase activity"/>
    <property type="evidence" value="ECO:0007669"/>
    <property type="project" value="UniProtKB-KW"/>
</dbReference>
<keyword evidence="1" id="KW-0808">Transferase</keyword>
<organism evidence="3">
    <name type="scientific">Streptomyces sp. NBC_00093</name>
    <dbReference type="NCBI Taxonomy" id="2975649"/>
    <lineage>
        <taxon>Bacteria</taxon>
        <taxon>Bacillati</taxon>
        <taxon>Actinomycetota</taxon>
        <taxon>Actinomycetes</taxon>
        <taxon>Kitasatosporales</taxon>
        <taxon>Streptomycetaceae</taxon>
        <taxon>Streptomyces</taxon>
    </lineage>
</organism>
<name>A0AAU2A973_9ACTN</name>
<keyword evidence="3" id="KW-0067">ATP-binding</keyword>
<keyword evidence="1" id="KW-0418">Kinase</keyword>
<gene>
    <name evidence="3" type="ORF">OHA22_33520</name>
</gene>
<evidence type="ECO:0000256" key="1">
    <source>
        <dbReference type="ARBA" id="ARBA00022527"/>
    </source>
</evidence>
<dbReference type="Gene3D" id="3.30.565.10">
    <property type="entry name" value="Histidine kinase-like ATPase, C-terminal domain"/>
    <property type="match status" value="1"/>
</dbReference>
<accession>A0AAU2A973</accession>
<sequence>MDMSDGEGNNAVRFLPWIGSEGQPCLLISDGDGPVTRIANQVEAVQLSLADRLLCRAQELIAAPELPISEVGALATQLTDALRDALLIAESRGARLGAVRYGAPQLGEDIHDLLLLSSAGLQALAALSLPGSDLASARVARRCVRNMAESQDLPSGAVDDLETITGELVANALEHSGSHIITVALALAAETATVSVTDEGEGYGSVVPAPTGPSPEEERGRGLLITDVLATRWGRRQTNSGVTVWAEIATALPGPVS</sequence>
<reference evidence="3" key="1">
    <citation type="submission" date="2022-10" db="EMBL/GenBank/DDBJ databases">
        <title>The complete genomes of actinobacterial strains from the NBC collection.</title>
        <authorList>
            <person name="Joergensen T.S."/>
            <person name="Alvarez Arevalo M."/>
            <person name="Sterndorff E.B."/>
            <person name="Faurdal D."/>
            <person name="Vuksanovic O."/>
            <person name="Mourched A.-S."/>
            <person name="Charusanti P."/>
            <person name="Shaw S."/>
            <person name="Blin K."/>
            <person name="Weber T."/>
        </authorList>
    </citation>
    <scope>NUCLEOTIDE SEQUENCE</scope>
    <source>
        <strain evidence="3">NBC_00093</strain>
    </source>
</reference>
<dbReference type="InterPro" id="IPR036890">
    <property type="entry name" value="HATPase_C_sf"/>
</dbReference>
<dbReference type="InterPro" id="IPR050267">
    <property type="entry name" value="Anti-sigma-factor_SerPK"/>
</dbReference>